<dbReference type="InterPro" id="IPR036188">
    <property type="entry name" value="FAD/NAD-bd_sf"/>
</dbReference>
<gene>
    <name evidence="8" type="ORF">CNE99_01355</name>
</gene>
<dbReference type="Proteomes" id="UP000219327">
    <property type="component" value="Unassembled WGS sequence"/>
</dbReference>
<dbReference type="Pfam" id="PF13738">
    <property type="entry name" value="Pyr_redox_3"/>
    <property type="match status" value="1"/>
</dbReference>
<comment type="cofactor">
    <cofactor evidence="1">
        <name>FAD</name>
        <dbReference type="ChEBI" id="CHEBI:57692"/>
    </cofactor>
</comment>
<evidence type="ECO:0000313" key="8">
    <source>
        <dbReference type="EMBL" id="PDH41699.1"/>
    </source>
</evidence>
<accession>A0A2A5WYU0</accession>
<keyword evidence="4" id="KW-0274">FAD</keyword>
<evidence type="ECO:0000256" key="5">
    <source>
        <dbReference type="ARBA" id="ARBA00022857"/>
    </source>
</evidence>
<proteinExistence type="inferred from homology"/>
<keyword evidence="8" id="KW-0503">Monooxygenase</keyword>
<evidence type="ECO:0000256" key="1">
    <source>
        <dbReference type="ARBA" id="ARBA00001974"/>
    </source>
</evidence>
<dbReference type="GO" id="GO:0050661">
    <property type="term" value="F:NADP binding"/>
    <property type="evidence" value="ECO:0007669"/>
    <property type="project" value="InterPro"/>
</dbReference>
<keyword evidence="6" id="KW-0560">Oxidoreductase</keyword>
<sequence>MGIHRQEKAVAAVEIDPKTGHKRFQTRAAKTSNRIEGKGYSPVENDALTTLPPPPPGAVFNAQEQARYREFKEARSGAADYISMEGEFSRYLEDVYSKGPVEREPLTDECEILVVGAGFAGLLLWYKLQEAGFIDARFCEKGGDVGGTWYWNRYPGIACDVESYSYLPLLEEMGYIPSMKFASGFEILEYCQSMAEKFGFYDRCLFHTTVESTSWDESRKRWRVETDRSDAMYARFVILANGILTTPKLARIDGMEMFGGESFHTSRWNYDVDLEGKRIGIIGTGATAVQAIPELAKVAGELYVFQRTPSSIDVRDQRETTDEERANWANEKGWARARRERFAKISAGRTAMQANDDYLSGKVADFKKRKQHTRKLSPEEMVQKQLDSNFRIMEQIRARVDAIVEDPVTAETLKPYYPYGCKRPTFHDEFLPTFNLPHVHLVDTAPRGVQQLNEQGVVHDGKTYPVDVLIYATGFQWMATSTFNMVSGKGGQSLREKWEKEGTRTYLGLHSHGFPNLFIVTGPQGGGGSFNFTNAIEAHGDYVLWMLKTLRERDSTTVDVRKEPEEEYAEHCRLADVVSQPLRDCISYYNGHGDAEPGSLAYYGGGQWHKFRLEAQSTLNVFEFDS</sequence>
<organism evidence="8 9">
    <name type="scientific">OM182 bacterium MED-G24</name>
    <dbReference type="NCBI Taxonomy" id="1986255"/>
    <lineage>
        <taxon>Bacteria</taxon>
        <taxon>Pseudomonadati</taxon>
        <taxon>Pseudomonadota</taxon>
        <taxon>Gammaproteobacteria</taxon>
        <taxon>OMG group</taxon>
        <taxon>OM182 clade</taxon>
    </lineage>
</organism>
<keyword evidence="5" id="KW-0521">NADP</keyword>
<evidence type="ECO:0000313" key="9">
    <source>
        <dbReference type="Proteomes" id="UP000219327"/>
    </source>
</evidence>
<reference evidence="8 9" key="1">
    <citation type="submission" date="2017-08" db="EMBL/GenBank/DDBJ databases">
        <title>Fine stratification of microbial communities through a metagenomic profile of the photic zone.</title>
        <authorList>
            <person name="Haro-Moreno J.M."/>
            <person name="Lopez-Perez M."/>
            <person name="De La Torre J."/>
            <person name="Picazo A."/>
            <person name="Camacho A."/>
            <person name="Rodriguez-Valera F."/>
        </authorList>
    </citation>
    <scope>NUCLEOTIDE SEQUENCE [LARGE SCALE GENOMIC DNA]</scope>
    <source>
        <strain evidence="8">MED-G24</strain>
    </source>
</reference>
<feature type="region of interest" description="Disordered" evidence="7">
    <location>
        <begin position="21"/>
        <end position="41"/>
    </location>
</feature>
<comment type="similarity">
    <text evidence="2">Belongs to the FAD-binding monooxygenase family.</text>
</comment>
<evidence type="ECO:0000256" key="7">
    <source>
        <dbReference type="SAM" id="MobiDB-lite"/>
    </source>
</evidence>
<dbReference type="PANTHER" id="PTHR43098:SF2">
    <property type="entry name" value="FAD-BINDING MONOOXYGENASE AUSB-RELATED"/>
    <property type="match status" value="1"/>
</dbReference>
<dbReference type="GO" id="GO:0050660">
    <property type="term" value="F:flavin adenine dinucleotide binding"/>
    <property type="evidence" value="ECO:0007669"/>
    <property type="project" value="InterPro"/>
</dbReference>
<dbReference type="Gene3D" id="3.50.50.60">
    <property type="entry name" value="FAD/NAD(P)-binding domain"/>
    <property type="match status" value="2"/>
</dbReference>
<evidence type="ECO:0000256" key="4">
    <source>
        <dbReference type="ARBA" id="ARBA00022827"/>
    </source>
</evidence>
<dbReference type="PANTHER" id="PTHR43098">
    <property type="entry name" value="L-ORNITHINE N(5)-MONOOXYGENASE-RELATED"/>
    <property type="match status" value="1"/>
</dbReference>
<keyword evidence="3" id="KW-0285">Flavoprotein</keyword>
<dbReference type="SUPFAM" id="SSF51905">
    <property type="entry name" value="FAD/NAD(P)-binding domain"/>
    <property type="match status" value="1"/>
</dbReference>
<comment type="caution">
    <text evidence="8">The sequence shown here is derived from an EMBL/GenBank/DDBJ whole genome shotgun (WGS) entry which is preliminary data.</text>
</comment>
<evidence type="ECO:0000256" key="2">
    <source>
        <dbReference type="ARBA" id="ARBA00010139"/>
    </source>
</evidence>
<dbReference type="EMBL" id="NTKD01000003">
    <property type="protein sequence ID" value="PDH41699.1"/>
    <property type="molecule type" value="Genomic_DNA"/>
</dbReference>
<name>A0A2A5WYU0_9GAMM</name>
<dbReference type="InterPro" id="IPR050775">
    <property type="entry name" value="FAD-binding_Monooxygenases"/>
</dbReference>
<protein>
    <submittedName>
        <fullName evidence="8">Monooxygenase</fullName>
    </submittedName>
</protein>
<evidence type="ECO:0000256" key="6">
    <source>
        <dbReference type="ARBA" id="ARBA00023002"/>
    </source>
</evidence>
<dbReference type="GO" id="GO:0004499">
    <property type="term" value="F:N,N-dimethylaniline monooxygenase activity"/>
    <property type="evidence" value="ECO:0007669"/>
    <property type="project" value="InterPro"/>
</dbReference>
<evidence type="ECO:0000256" key="3">
    <source>
        <dbReference type="ARBA" id="ARBA00022630"/>
    </source>
</evidence>
<dbReference type="AlphaFoldDB" id="A0A2A5WYU0"/>